<dbReference type="GO" id="GO:0045345">
    <property type="term" value="P:positive regulation of MHC class I biosynthetic process"/>
    <property type="evidence" value="ECO:0007669"/>
    <property type="project" value="TreeGrafter"/>
</dbReference>
<keyword evidence="4" id="KW-0067">ATP-binding</keyword>
<feature type="compositionally biased region" description="Basic residues" evidence="5">
    <location>
        <begin position="518"/>
        <end position="527"/>
    </location>
</feature>
<dbReference type="Gene3D" id="3.80.10.10">
    <property type="entry name" value="Ribonuclease Inhibitor"/>
    <property type="match status" value="1"/>
</dbReference>
<dbReference type="STRING" id="48701.ENSPMEP00000001582"/>
<feature type="compositionally biased region" description="Basic and acidic residues" evidence="5">
    <location>
        <begin position="1176"/>
        <end position="1189"/>
    </location>
</feature>
<dbReference type="Ensembl" id="ENSPMET00000013963.1">
    <property type="protein sequence ID" value="ENSPMEP00000001582.1"/>
    <property type="gene ID" value="ENSPMEG00000002515.1"/>
</dbReference>
<name>A0A3B3WFW7_9TELE</name>
<dbReference type="InterPro" id="IPR007111">
    <property type="entry name" value="NACHT_NTPase"/>
</dbReference>
<feature type="region of interest" description="Disordered" evidence="5">
    <location>
        <begin position="1161"/>
        <end position="1197"/>
    </location>
</feature>
<dbReference type="GO" id="GO:0005524">
    <property type="term" value="F:ATP binding"/>
    <property type="evidence" value="ECO:0007669"/>
    <property type="project" value="UniProtKB-KW"/>
</dbReference>
<feature type="domain" description="NACHT" evidence="6">
    <location>
        <begin position="793"/>
        <end position="938"/>
    </location>
</feature>
<dbReference type="FunFam" id="3.40.50.300:FF:001028">
    <property type="entry name" value="Class II major histocompatibility complex transactivator"/>
    <property type="match status" value="1"/>
</dbReference>
<feature type="compositionally biased region" description="Basic residues" evidence="5">
    <location>
        <begin position="1067"/>
        <end position="1076"/>
    </location>
</feature>
<dbReference type="Gene3D" id="3.40.50.300">
    <property type="entry name" value="P-loop containing nucleotide triphosphate hydrolases"/>
    <property type="match status" value="1"/>
</dbReference>
<dbReference type="InterPro" id="IPR001611">
    <property type="entry name" value="Leu-rich_rpt"/>
</dbReference>
<dbReference type="Pfam" id="PF05729">
    <property type="entry name" value="NACHT"/>
    <property type="match status" value="1"/>
</dbReference>
<feature type="region of interest" description="Disordered" evidence="5">
    <location>
        <begin position="174"/>
        <end position="195"/>
    </location>
</feature>
<feature type="region of interest" description="Disordered" evidence="5">
    <location>
        <begin position="672"/>
        <end position="703"/>
    </location>
</feature>
<evidence type="ECO:0000256" key="3">
    <source>
        <dbReference type="ARBA" id="ARBA00022741"/>
    </source>
</evidence>
<evidence type="ECO:0000313" key="8">
    <source>
        <dbReference type="Proteomes" id="UP000261480"/>
    </source>
</evidence>
<reference evidence="7" key="2">
    <citation type="submission" date="2025-09" db="UniProtKB">
        <authorList>
            <consortium name="Ensembl"/>
        </authorList>
    </citation>
    <scope>IDENTIFICATION</scope>
</reference>
<protein>
    <recommendedName>
        <fullName evidence="6">NACHT domain-containing protein</fullName>
    </recommendedName>
</protein>
<feature type="compositionally biased region" description="Polar residues" evidence="5">
    <location>
        <begin position="530"/>
        <end position="539"/>
    </location>
</feature>
<evidence type="ECO:0000256" key="1">
    <source>
        <dbReference type="ARBA" id="ARBA00022614"/>
    </source>
</evidence>
<dbReference type="GO" id="GO:0045348">
    <property type="term" value="P:positive regulation of MHC class II biosynthetic process"/>
    <property type="evidence" value="ECO:0007669"/>
    <property type="project" value="TreeGrafter"/>
</dbReference>
<organism evidence="7 8">
    <name type="scientific">Poecilia mexicana</name>
    <dbReference type="NCBI Taxonomy" id="48701"/>
    <lineage>
        <taxon>Eukaryota</taxon>
        <taxon>Metazoa</taxon>
        <taxon>Chordata</taxon>
        <taxon>Craniata</taxon>
        <taxon>Vertebrata</taxon>
        <taxon>Euteleostomi</taxon>
        <taxon>Actinopterygii</taxon>
        <taxon>Neopterygii</taxon>
        <taxon>Teleostei</taxon>
        <taxon>Neoteleostei</taxon>
        <taxon>Acanthomorphata</taxon>
        <taxon>Ovalentaria</taxon>
        <taxon>Atherinomorphae</taxon>
        <taxon>Cyprinodontiformes</taxon>
        <taxon>Poeciliidae</taxon>
        <taxon>Poeciliinae</taxon>
        <taxon>Poecilia</taxon>
    </lineage>
</organism>
<evidence type="ECO:0000256" key="5">
    <source>
        <dbReference type="SAM" id="MobiDB-lite"/>
    </source>
</evidence>
<dbReference type="Pfam" id="PF13516">
    <property type="entry name" value="LRR_6"/>
    <property type="match status" value="4"/>
</dbReference>
<feature type="compositionally biased region" description="Basic and acidic residues" evidence="5">
    <location>
        <begin position="540"/>
        <end position="555"/>
    </location>
</feature>
<dbReference type="PROSITE" id="PS50837">
    <property type="entry name" value="NACHT"/>
    <property type="match status" value="1"/>
</dbReference>
<proteinExistence type="predicted"/>
<dbReference type="GeneID" id="106915222"/>
<dbReference type="SUPFAM" id="SSF52540">
    <property type="entry name" value="P-loop containing nucleoside triphosphate hydrolases"/>
    <property type="match status" value="1"/>
</dbReference>
<dbReference type="PANTHER" id="PTHR47189:SF1">
    <property type="entry name" value="MHC CLASS II TRANSACTIVATOR"/>
    <property type="match status" value="1"/>
</dbReference>
<dbReference type="SMART" id="SM00368">
    <property type="entry name" value="LRR_RI"/>
    <property type="match status" value="4"/>
</dbReference>
<evidence type="ECO:0000313" key="7">
    <source>
        <dbReference type="Ensembl" id="ENSPMEP00000001582.1"/>
    </source>
</evidence>
<keyword evidence="1" id="KW-0433">Leucine-rich repeat</keyword>
<feature type="compositionally biased region" description="Polar residues" evidence="5">
    <location>
        <begin position="1057"/>
        <end position="1066"/>
    </location>
</feature>
<dbReference type="InterPro" id="IPR032675">
    <property type="entry name" value="LRR_dom_sf"/>
</dbReference>
<keyword evidence="3" id="KW-0547">Nucleotide-binding</keyword>
<accession>A0A3B3WFW7</accession>
<evidence type="ECO:0000256" key="4">
    <source>
        <dbReference type="ARBA" id="ARBA00022840"/>
    </source>
</evidence>
<keyword evidence="8" id="KW-1185">Reference proteome</keyword>
<feature type="region of interest" description="Disordered" evidence="5">
    <location>
        <begin position="1054"/>
        <end position="1101"/>
    </location>
</feature>
<sequence>MAQFAEVLNQVRSVLTVALPGEVHALLEGLVEEGIISEAYRNSLNLHWLNDGIVPKFTSKPGCVELDEDLNSPGSVAQLDLNQEPMSRVRTSGSKSLAGDHNVEQTELVSLIEEPNSTRFTLEKNKWLQHEILQRNQEEMQDLLEEVLMDMSYFNQDPLSYDCTLRSSDEKAELLSGARSEPPSDNESINMGNEESEEVWLQQLEESARRIAVPLWQNWDRGRGMLQTLLPCGPSGCSISDRMMLEGEAQSVVLDMEEEMELAAACSSLDTCVGDFECEELSFACDTDAGKSEREGLHFSTLSGVAVFNADDFRILGATRNASPVEACEATEAGYITQILEGQFDVLCPVGKTSDKVDDLVCFTPDAPYQQCGTQSGLSEATFRDLLHSDVPEDSRTVLQNASQYSLAEGFTDYLEDAEMYNQDGEFQEKTDLHCDAKMQENDQDSSGLLDLGHIADHCWDDEYLLSQIFSFSNLLFSQDLGPDCLDEITRNSDTPVALEASDTANHNEQREQWKSSGKIKPKRKRQRDALSTQCTNGDSRVKRQKTTEPPKTQEETAEPPAIHDAEAVSVPAESVGCLPTTPPGNLLMFPPQSANSIPIQFITIPDPSAYKVVQLSSSPPPLIRLPLPNTAATPTYIFVPNPSPTRKRQVPPLSPADGAVAPFLMSSIQPGSMSDTASKVTTPPAAPPSPTNEVSPCKESPKSPVVVEIPQAVKDYIQQLKIHMSQVCQDMEAGLRMNAHYVNVSVSQREIARAGKNTNRCLDKELIITGDIDRQKNSMGQSQIFDSLNGKRYNVLFGNAGMGKTTVIKKLCLDWSIDCIPQFDFVFLLDGKQLALTEPVHSLQTLLLSQSSFAPHCADPDGVYAQILAAPKRVLIVFDGFDELRHYEVLLQTQKKELVASLQKDSKAQAFTMKQLFSSILQRVLLPGCTLLLATRPRGTASQLLRRADSFLEVCGFTPANVETYVSQYFSDPGLRESALDFLKSSSYLNLLCWNPALCHLVCAALEQCKSEAALPRTLTALCHKVLCLKMEKDRGSTESLPEADKMNTVEPMENTDISSNSQGRRVQKNNRTRPRAVACAASGNQRARRTKGQKKLDEENVCEDTIRSELLSQLCSIAWEGVKSNSSVVPKGRTVSTQLRAFSLRTGLLLSQSLMRRTLSKGEETEGGGQVNKGIEEVEKEENREKGGNPQTSDECEDGILLWANPFLQSYMAAVHLSLSRSVTDHSFLQTLPFQMGAKGRRKPQREEMELTQRIAAGLLFHNRTELQSLHSYSETVFRDMVASKQALVMKHLEGLCFGDLSSAQILEACNYVYEASFTHQESGTDTSAKMLTHLASNLPELLTFRGVPLNPPDVFTVQNALRAGGAEGRSFCLDLEDSGIQICGLRTLVALSNINTYRACIADVVTLWEELEKRSDEGLLQEAVSKFKIHPLKATQVCHIEHLERLVSIHTSKRLSDSSDQSNSLLAEGVPAVKELYKLEFELDPENSPLALPKLWDLLPGLHNLQHLDVENSKIGDKGAEKLANALVSLHSLEVLNLSENCIGDQGVKKLALALKDLPKLHCLSLYSNVISDEGAESLAAVLPHMASLTDLDIKYNKMTDIGAQSLGASLRKCSKVKTLRMWNQCIPYGVFERLKQQDSRILWQ</sequence>
<keyword evidence="2" id="KW-0677">Repeat</keyword>
<feature type="compositionally biased region" description="Polar residues" evidence="5">
    <location>
        <begin position="183"/>
        <end position="193"/>
    </location>
</feature>
<dbReference type="CTD" id="4261"/>
<dbReference type="OrthoDB" id="120976at2759"/>
<dbReference type="PANTHER" id="PTHR47189">
    <property type="entry name" value="MHC CLASS II TRANSACTIVATOR"/>
    <property type="match status" value="1"/>
</dbReference>
<dbReference type="KEGG" id="pmei:106915222"/>
<dbReference type="Proteomes" id="UP000261480">
    <property type="component" value="Unplaced"/>
</dbReference>
<evidence type="ECO:0000256" key="2">
    <source>
        <dbReference type="ARBA" id="ARBA00022737"/>
    </source>
</evidence>
<dbReference type="GO" id="GO:0045944">
    <property type="term" value="P:positive regulation of transcription by RNA polymerase II"/>
    <property type="evidence" value="ECO:0007669"/>
    <property type="project" value="TreeGrafter"/>
</dbReference>
<evidence type="ECO:0000259" key="6">
    <source>
        <dbReference type="PROSITE" id="PS50837"/>
    </source>
</evidence>
<feature type="region of interest" description="Disordered" evidence="5">
    <location>
        <begin position="501"/>
        <end position="564"/>
    </location>
</feature>
<dbReference type="SUPFAM" id="SSF52047">
    <property type="entry name" value="RNI-like"/>
    <property type="match status" value="1"/>
</dbReference>
<dbReference type="InterPro" id="IPR027417">
    <property type="entry name" value="P-loop_NTPase"/>
</dbReference>
<dbReference type="RefSeq" id="XP_014838162.1">
    <property type="nucleotide sequence ID" value="XM_014982676.1"/>
</dbReference>
<reference evidence="7" key="1">
    <citation type="submission" date="2025-08" db="UniProtKB">
        <authorList>
            <consortium name="Ensembl"/>
        </authorList>
    </citation>
    <scope>IDENTIFICATION</scope>
</reference>